<feature type="signal peptide" evidence="1">
    <location>
        <begin position="1"/>
        <end position="33"/>
    </location>
</feature>
<reference evidence="2" key="1">
    <citation type="journal article" date="2023" name="Mol. Phylogenet. Evol.">
        <title>Genome-scale phylogeny and comparative genomics of the fungal order Sordariales.</title>
        <authorList>
            <person name="Hensen N."/>
            <person name="Bonometti L."/>
            <person name="Westerberg I."/>
            <person name="Brannstrom I.O."/>
            <person name="Guillou S."/>
            <person name="Cros-Aarteil S."/>
            <person name="Calhoun S."/>
            <person name="Haridas S."/>
            <person name="Kuo A."/>
            <person name="Mondo S."/>
            <person name="Pangilinan J."/>
            <person name="Riley R."/>
            <person name="LaButti K."/>
            <person name="Andreopoulos B."/>
            <person name="Lipzen A."/>
            <person name="Chen C."/>
            <person name="Yan M."/>
            <person name="Daum C."/>
            <person name="Ng V."/>
            <person name="Clum A."/>
            <person name="Steindorff A."/>
            <person name="Ohm R.A."/>
            <person name="Martin F."/>
            <person name="Silar P."/>
            <person name="Natvig D.O."/>
            <person name="Lalanne C."/>
            <person name="Gautier V."/>
            <person name="Ament-Velasquez S.L."/>
            <person name="Kruys A."/>
            <person name="Hutchinson M.I."/>
            <person name="Powell A.J."/>
            <person name="Barry K."/>
            <person name="Miller A.N."/>
            <person name="Grigoriev I.V."/>
            <person name="Debuchy R."/>
            <person name="Gladieux P."/>
            <person name="Hiltunen Thoren M."/>
            <person name="Johannesson H."/>
        </authorList>
    </citation>
    <scope>NUCLEOTIDE SEQUENCE</scope>
    <source>
        <strain evidence="2">CBS 955.72</strain>
    </source>
</reference>
<proteinExistence type="predicted"/>
<dbReference type="EMBL" id="JAUIQD010000005">
    <property type="protein sequence ID" value="KAK3349804.1"/>
    <property type="molecule type" value="Genomic_DNA"/>
</dbReference>
<protein>
    <recommendedName>
        <fullName evidence="4">Secreted protein</fullName>
    </recommendedName>
</protein>
<organism evidence="2 3">
    <name type="scientific">Lasiosphaeria hispida</name>
    <dbReference type="NCBI Taxonomy" id="260671"/>
    <lineage>
        <taxon>Eukaryota</taxon>
        <taxon>Fungi</taxon>
        <taxon>Dikarya</taxon>
        <taxon>Ascomycota</taxon>
        <taxon>Pezizomycotina</taxon>
        <taxon>Sordariomycetes</taxon>
        <taxon>Sordariomycetidae</taxon>
        <taxon>Sordariales</taxon>
        <taxon>Lasiosphaeriaceae</taxon>
        <taxon>Lasiosphaeria</taxon>
    </lineage>
</organism>
<reference evidence="2" key="2">
    <citation type="submission" date="2023-06" db="EMBL/GenBank/DDBJ databases">
        <authorList>
            <consortium name="Lawrence Berkeley National Laboratory"/>
            <person name="Haridas S."/>
            <person name="Hensen N."/>
            <person name="Bonometti L."/>
            <person name="Westerberg I."/>
            <person name="Brannstrom I.O."/>
            <person name="Guillou S."/>
            <person name="Cros-Aarteil S."/>
            <person name="Calhoun S."/>
            <person name="Kuo A."/>
            <person name="Mondo S."/>
            <person name="Pangilinan J."/>
            <person name="Riley R."/>
            <person name="Labutti K."/>
            <person name="Andreopoulos B."/>
            <person name="Lipzen A."/>
            <person name="Chen C."/>
            <person name="Yanf M."/>
            <person name="Daum C."/>
            <person name="Ng V."/>
            <person name="Clum A."/>
            <person name="Steindorff A."/>
            <person name="Ohm R."/>
            <person name="Martin F."/>
            <person name="Silar P."/>
            <person name="Natvig D."/>
            <person name="Lalanne C."/>
            <person name="Gautier V."/>
            <person name="Ament-Velasquez S.L."/>
            <person name="Kruys A."/>
            <person name="Hutchinson M.I."/>
            <person name="Powell A.J."/>
            <person name="Barry K."/>
            <person name="Miller A.N."/>
            <person name="Grigoriev I.V."/>
            <person name="Debuchy R."/>
            <person name="Gladieux P."/>
            <person name="Thoren M.H."/>
            <person name="Johannesson H."/>
        </authorList>
    </citation>
    <scope>NUCLEOTIDE SEQUENCE</scope>
    <source>
        <strain evidence="2">CBS 955.72</strain>
    </source>
</reference>
<evidence type="ECO:0000313" key="2">
    <source>
        <dbReference type="EMBL" id="KAK3349804.1"/>
    </source>
</evidence>
<dbReference type="AlphaFoldDB" id="A0AAJ0HFB8"/>
<keyword evidence="3" id="KW-1185">Reference proteome</keyword>
<keyword evidence="1" id="KW-0732">Signal</keyword>
<sequence length="130" mass="14310">MFGHHVYIRALKGPCRSLSFLVQLLPLHHCAFASQIADDLRGRHVSTKHSILGHTTACAVARLTSFLGGGQRQPDGFVCLVLGSGGKRKEGWEVSLVDWCLREFSRFHIFWVDQRAKGGGWKGLVGTIGP</sequence>
<accession>A0AAJ0HFB8</accession>
<evidence type="ECO:0000313" key="3">
    <source>
        <dbReference type="Proteomes" id="UP001275084"/>
    </source>
</evidence>
<dbReference type="Proteomes" id="UP001275084">
    <property type="component" value="Unassembled WGS sequence"/>
</dbReference>
<evidence type="ECO:0000256" key="1">
    <source>
        <dbReference type="SAM" id="SignalP"/>
    </source>
</evidence>
<evidence type="ECO:0008006" key="4">
    <source>
        <dbReference type="Google" id="ProtNLM"/>
    </source>
</evidence>
<feature type="chain" id="PRO_5042505110" description="Secreted protein" evidence="1">
    <location>
        <begin position="34"/>
        <end position="130"/>
    </location>
</feature>
<comment type="caution">
    <text evidence="2">The sequence shown here is derived from an EMBL/GenBank/DDBJ whole genome shotgun (WGS) entry which is preliminary data.</text>
</comment>
<name>A0AAJ0HFB8_9PEZI</name>
<gene>
    <name evidence="2" type="ORF">B0T25DRAFT_249500</name>
</gene>